<evidence type="ECO:0000256" key="1">
    <source>
        <dbReference type="ARBA" id="ARBA00006328"/>
    </source>
</evidence>
<name>A0A7R7XZ20_9EURO</name>
<evidence type="ECO:0000256" key="3">
    <source>
        <dbReference type="ARBA" id="ARBA00023002"/>
    </source>
</evidence>
<dbReference type="InterPro" id="IPR051164">
    <property type="entry name" value="NmrA-like_oxidored"/>
</dbReference>
<dbReference type="PANTHER" id="PTHR42748:SF30">
    <property type="entry name" value="NMRA-LIKE DOMAIN-CONTAINING PROTEIN"/>
    <property type="match status" value="1"/>
</dbReference>
<keyword evidence="6" id="KW-1185">Reference proteome</keyword>
<dbReference type="Pfam" id="PF05368">
    <property type="entry name" value="NmrA"/>
    <property type="match status" value="1"/>
</dbReference>
<dbReference type="GO" id="GO:0016491">
    <property type="term" value="F:oxidoreductase activity"/>
    <property type="evidence" value="ECO:0007669"/>
    <property type="project" value="UniProtKB-KW"/>
</dbReference>
<dbReference type="AlphaFoldDB" id="A0A7R7XZ20"/>
<dbReference type="Proteomes" id="UP000654913">
    <property type="component" value="Chromosome 7"/>
</dbReference>
<keyword evidence="3" id="KW-0560">Oxidoreductase</keyword>
<reference evidence="5" key="1">
    <citation type="submission" date="2021-01" db="EMBL/GenBank/DDBJ databases">
        <authorList>
            <consortium name="Aspergillus puulaauensis MK2 genome sequencing consortium"/>
            <person name="Kazuki M."/>
            <person name="Futagami T."/>
        </authorList>
    </citation>
    <scope>NUCLEOTIDE SEQUENCE</scope>
    <source>
        <strain evidence="5">MK2</strain>
    </source>
</reference>
<dbReference type="EMBL" id="AP024449">
    <property type="protein sequence ID" value="BCS29249.1"/>
    <property type="molecule type" value="Genomic_DNA"/>
</dbReference>
<dbReference type="GeneID" id="64979246"/>
<evidence type="ECO:0000256" key="2">
    <source>
        <dbReference type="ARBA" id="ARBA00022857"/>
    </source>
</evidence>
<protein>
    <recommendedName>
        <fullName evidence="4">NmrA-like domain-containing protein</fullName>
    </recommendedName>
</protein>
<sequence>MPTARRTIVVVGATGNQGSGVVRALLGSKSTGSNLWLVRGLTRDPNSAKAQAFLAEHQTVDGRLTLVPGHVYDKASLQEAFAGAYGVFAMASESYPGRVLSKKEEMQHEIEAGRNMVLAAEECGIKHFVFSSLPDMVKTTGGRFLNIHHMNNKFVLFLGSSISVRCYEGFANSKLFGKVSFILTSGGLSIASGEVGELTVSTADGVVQFRIPIPGYQTMQWTDPIHDMGTFAASKSICATINRMCLKESWKRLTISLYLGGVFNLGVEKTHGESYLVLGPRISAHEMVQTFTRVTGQAAVHEPISAEEFGELAVPFVGPAFKEDATEMMEWIAVMPADKICYGALDADQDHSVTELGLSATSFESWLYRSGWRGPT</sequence>
<gene>
    <name evidence="5" type="ORF">APUU_70819S</name>
</gene>
<accession>A0A7R7XZ20</accession>
<dbReference type="Gene3D" id="3.90.25.10">
    <property type="entry name" value="UDP-galactose 4-epimerase, domain 1"/>
    <property type="match status" value="1"/>
</dbReference>
<feature type="domain" description="NmrA-like" evidence="4">
    <location>
        <begin position="6"/>
        <end position="154"/>
    </location>
</feature>
<proteinExistence type="inferred from homology"/>
<evidence type="ECO:0000259" key="4">
    <source>
        <dbReference type="Pfam" id="PF05368"/>
    </source>
</evidence>
<dbReference type="GO" id="GO:0005634">
    <property type="term" value="C:nucleus"/>
    <property type="evidence" value="ECO:0007669"/>
    <property type="project" value="TreeGrafter"/>
</dbReference>
<dbReference type="RefSeq" id="XP_041561435.1">
    <property type="nucleotide sequence ID" value="XM_041695734.1"/>
</dbReference>
<dbReference type="OrthoDB" id="3358371at2759"/>
<reference evidence="5" key="2">
    <citation type="submission" date="2021-02" db="EMBL/GenBank/DDBJ databases">
        <title>Aspergillus puulaauensis MK2 genome sequence.</title>
        <authorList>
            <person name="Futagami T."/>
            <person name="Mori K."/>
            <person name="Kadooka C."/>
            <person name="Tanaka T."/>
        </authorList>
    </citation>
    <scope>NUCLEOTIDE SEQUENCE</scope>
    <source>
        <strain evidence="5">MK2</strain>
    </source>
</reference>
<comment type="similarity">
    <text evidence="1">Belongs to the NmrA-type oxidoreductase family.</text>
</comment>
<dbReference type="Gene3D" id="3.40.50.720">
    <property type="entry name" value="NAD(P)-binding Rossmann-like Domain"/>
    <property type="match status" value="1"/>
</dbReference>
<keyword evidence="2" id="KW-0521">NADP</keyword>
<dbReference type="PANTHER" id="PTHR42748">
    <property type="entry name" value="NITROGEN METABOLITE REPRESSION PROTEIN NMRA FAMILY MEMBER"/>
    <property type="match status" value="1"/>
</dbReference>
<dbReference type="InterPro" id="IPR008030">
    <property type="entry name" value="NmrA-like"/>
</dbReference>
<dbReference type="InterPro" id="IPR036291">
    <property type="entry name" value="NAD(P)-bd_dom_sf"/>
</dbReference>
<evidence type="ECO:0000313" key="5">
    <source>
        <dbReference type="EMBL" id="BCS29249.1"/>
    </source>
</evidence>
<organism evidence="5 6">
    <name type="scientific">Aspergillus puulaauensis</name>
    <dbReference type="NCBI Taxonomy" id="1220207"/>
    <lineage>
        <taxon>Eukaryota</taxon>
        <taxon>Fungi</taxon>
        <taxon>Dikarya</taxon>
        <taxon>Ascomycota</taxon>
        <taxon>Pezizomycotina</taxon>
        <taxon>Eurotiomycetes</taxon>
        <taxon>Eurotiomycetidae</taxon>
        <taxon>Eurotiales</taxon>
        <taxon>Aspergillaceae</taxon>
        <taxon>Aspergillus</taxon>
    </lineage>
</organism>
<dbReference type="KEGG" id="apuu:APUU_70819S"/>
<dbReference type="SUPFAM" id="SSF51735">
    <property type="entry name" value="NAD(P)-binding Rossmann-fold domains"/>
    <property type="match status" value="2"/>
</dbReference>
<evidence type="ECO:0000313" key="6">
    <source>
        <dbReference type="Proteomes" id="UP000654913"/>
    </source>
</evidence>